<organism evidence="1 2">
    <name type="scientific">Haloferula chungangensis</name>
    <dbReference type="NCBI Taxonomy" id="1048331"/>
    <lineage>
        <taxon>Bacteria</taxon>
        <taxon>Pseudomonadati</taxon>
        <taxon>Verrucomicrobiota</taxon>
        <taxon>Verrucomicrobiia</taxon>
        <taxon>Verrucomicrobiales</taxon>
        <taxon>Verrucomicrobiaceae</taxon>
        <taxon>Haloferula</taxon>
    </lineage>
</organism>
<evidence type="ECO:0000313" key="1">
    <source>
        <dbReference type="EMBL" id="MFC7339690.1"/>
    </source>
</evidence>
<evidence type="ECO:0008006" key="3">
    <source>
        <dbReference type="Google" id="ProtNLM"/>
    </source>
</evidence>
<keyword evidence="2" id="KW-1185">Reference proteome</keyword>
<proteinExistence type="predicted"/>
<gene>
    <name evidence="1" type="ORF">ACFQY0_21070</name>
</gene>
<dbReference type="EMBL" id="JBHTBS010000041">
    <property type="protein sequence ID" value="MFC7339690.1"/>
    <property type="molecule type" value="Genomic_DNA"/>
</dbReference>
<accession>A0ABW2LEX3</accession>
<comment type="caution">
    <text evidence="1">The sequence shown here is derived from an EMBL/GenBank/DDBJ whole genome shotgun (WGS) entry which is preliminary data.</text>
</comment>
<protein>
    <recommendedName>
        <fullName evidence="3">Transposase</fullName>
    </recommendedName>
</protein>
<name>A0ABW2LEX3_9BACT</name>
<feature type="non-terminal residue" evidence="1">
    <location>
        <position position="1"/>
    </location>
</feature>
<reference evidence="2" key="1">
    <citation type="journal article" date="2019" name="Int. J. Syst. Evol. Microbiol.">
        <title>The Global Catalogue of Microorganisms (GCM) 10K type strain sequencing project: providing services to taxonomists for standard genome sequencing and annotation.</title>
        <authorList>
            <consortium name="The Broad Institute Genomics Platform"/>
            <consortium name="The Broad Institute Genome Sequencing Center for Infectious Disease"/>
            <person name="Wu L."/>
            <person name="Ma J."/>
        </authorList>
    </citation>
    <scope>NUCLEOTIDE SEQUENCE [LARGE SCALE GENOMIC DNA]</scope>
    <source>
        <strain evidence="2">CGMCC 4.1467</strain>
    </source>
</reference>
<dbReference type="Proteomes" id="UP001596472">
    <property type="component" value="Unassembled WGS sequence"/>
</dbReference>
<sequence length="62" mass="6580">GSTAVFIAGKSQNHSKLSPARLNFRASALGIHTPASPAFRSHVKPAVTWLPSEKRGSKLKIA</sequence>
<evidence type="ECO:0000313" key="2">
    <source>
        <dbReference type="Proteomes" id="UP001596472"/>
    </source>
</evidence>